<sequence>MAGKRRNDDTDQTPEVVTGRTKKKVRLQVARTIAVQPVASGSSQIAAAGPSNTSTSKRLPGSLDVEKFVEARSFEIEAMHKAMKTASASSTQRAWQALPRHLRRRAASHDVRRVPLRLRDKARAEMDPVSKKASTRVKPQRGKDKRETRTESFVRRQKEKTWLETHIWHAKRMHMENMWGYRLAVQPTEKSFRPSHRASVHGSILHDASYMSLIELKGPQNVLELILKYCCDPQGAGPGTKRFVAGSRVNDTRIYTPDMFPHGLIAPASILWRPDSAPPSSGNSTQQQKASTAKGKQKATTPIPRVVWIRCHPASYDAIIGVLQQCTSRVMKVAGGNVGTPETEVEIADLRGEVNMFEIMGPKANQVIKGAFTPSSACKNEDFNKLWLALGNLQSTGSLPRGMVIGFTVNDPRLKFPPKNAKPELLDPTHLVPPVPVFPSSALAQSSLWDDTVRAPLKTPMYKKKDIDRRKSQNLVPGTPLTPLRQDNRIPVLLIQRSLEAASSAGVSQRQPSEALHGWTLLFPSGWGMPFLSALTHTGTRIGGQRERATQTFEAGTLFYPRDFPGTTLFETEEAQREAEEKARWERTPKAKRVNYEKLGTRSAWRADWEVVLGLEKREEKAGGEELVSTQREKDEMQVEEVPEVEDEAIIATTKATAPASGPTQSPWLLRGPLLARMVALPNPAATLLEEVNKLRQHHGDKPFDVGHGRVLSRSALVSVRLRMCGRGVMRDLAVIYAMQDEEVVQWQEALKTKGSDGEHDNELCDKVPPQDSIIGYITAGNFSLSRGEGYSIGAVSALQYFQLLRQACRLEGTDRGTKMSVPMVKVRNRDGPKCRPAFLELVDA</sequence>
<dbReference type="PANTHER" id="PTHR22731">
    <property type="entry name" value="RIBONUCLEASES P/MRP PROTEIN SUBUNIT POP1"/>
    <property type="match status" value="1"/>
</dbReference>
<evidence type="ECO:0000256" key="1">
    <source>
        <dbReference type="ARBA" id="ARBA00004123"/>
    </source>
</evidence>
<feature type="region of interest" description="Disordered" evidence="4">
    <location>
        <begin position="38"/>
        <end position="59"/>
    </location>
</feature>
<protein>
    <submittedName>
        <fullName evidence="8">Uncharacterized protein</fullName>
    </submittedName>
</protein>
<dbReference type="Pfam" id="PF08170">
    <property type="entry name" value="POPLD"/>
    <property type="match status" value="1"/>
</dbReference>
<feature type="domain" description="POPLD" evidence="6">
    <location>
        <begin position="518"/>
        <end position="609"/>
    </location>
</feature>
<keyword evidence="3" id="KW-0539">Nucleus</keyword>
<feature type="domain" description="POP1 C-terminal" evidence="7">
    <location>
        <begin position="770"/>
        <end position="842"/>
    </location>
</feature>
<dbReference type="EMBL" id="JASNQZ010000001">
    <property type="protein sequence ID" value="KAL0960687.1"/>
    <property type="molecule type" value="Genomic_DNA"/>
</dbReference>
<dbReference type="SUPFAM" id="SSF103025">
    <property type="entry name" value="Folate-binding domain"/>
    <property type="match status" value="1"/>
</dbReference>
<feature type="region of interest" description="Disordered" evidence="4">
    <location>
        <begin position="624"/>
        <end position="644"/>
    </location>
</feature>
<keyword evidence="9" id="KW-1185">Reference proteome</keyword>
<dbReference type="InterPro" id="IPR009723">
    <property type="entry name" value="Pop1_N"/>
</dbReference>
<feature type="region of interest" description="Disordered" evidence="4">
    <location>
        <begin position="1"/>
        <end position="23"/>
    </location>
</feature>
<accession>A0ABR3JXY3</accession>
<dbReference type="Pfam" id="PF06978">
    <property type="entry name" value="POP1_N"/>
    <property type="match status" value="1"/>
</dbReference>
<feature type="compositionally biased region" description="Basic and acidic residues" evidence="4">
    <location>
        <begin position="141"/>
        <end position="153"/>
    </location>
</feature>
<evidence type="ECO:0000259" key="7">
    <source>
        <dbReference type="Pfam" id="PF22770"/>
    </source>
</evidence>
<feature type="domain" description="Pop1 N-terminal" evidence="5">
    <location>
        <begin position="144"/>
        <end position="218"/>
    </location>
</feature>
<reference evidence="9" key="1">
    <citation type="submission" date="2024-06" db="EMBL/GenBank/DDBJ databases">
        <title>Multi-omics analyses provide insights into the biosynthesis of the anticancer antibiotic pleurotin in Hohenbuehelia grisea.</title>
        <authorList>
            <person name="Weaver J.A."/>
            <person name="Alberti F."/>
        </authorList>
    </citation>
    <scope>NUCLEOTIDE SEQUENCE [LARGE SCALE GENOMIC DNA]</scope>
    <source>
        <strain evidence="9">T-177</strain>
    </source>
</reference>
<evidence type="ECO:0000313" key="9">
    <source>
        <dbReference type="Proteomes" id="UP001556367"/>
    </source>
</evidence>
<keyword evidence="2" id="KW-0819">tRNA processing</keyword>
<comment type="caution">
    <text evidence="8">The sequence shown here is derived from an EMBL/GenBank/DDBJ whole genome shotgun (WGS) entry which is preliminary data.</text>
</comment>
<feature type="region of interest" description="Disordered" evidence="4">
    <location>
        <begin position="121"/>
        <end position="153"/>
    </location>
</feature>
<dbReference type="InterPro" id="IPR055079">
    <property type="entry name" value="POP1_C"/>
</dbReference>
<name>A0ABR3JXY3_9AGAR</name>
<gene>
    <name evidence="8" type="ORF">HGRIS_005715</name>
</gene>
<evidence type="ECO:0000259" key="5">
    <source>
        <dbReference type="Pfam" id="PF06978"/>
    </source>
</evidence>
<dbReference type="Gene3D" id="3.30.1360.120">
    <property type="entry name" value="Probable tRNA modification gtpase trme, domain 1"/>
    <property type="match status" value="1"/>
</dbReference>
<dbReference type="Proteomes" id="UP001556367">
    <property type="component" value="Unassembled WGS sequence"/>
</dbReference>
<evidence type="ECO:0000313" key="8">
    <source>
        <dbReference type="EMBL" id="KAL0960687.1"/>
    </source>
</evidence>
<evidence type="ECO:0000256" key="3">
    <source>
        <dbReference type="ARBA" id="ARBA00023242"/>
    </source>
</evidence>
<feature type="compositionally biased region" description="Polar residues" evidence="4">
    <location>
        <begin position="39"/>
        <end position="57"/>
    </location>
</feature>
<feature type="compositionally biased region" description="Polar residues" evidence="4">
    <location>
        <begin position="278"/>
        <end position="291"/>
    </location>
</feature>
<dbReference type="InterPro" id="IPR012590">
    <property type="entry name" value="POPLD_dom"/>
</dbReference>
<dbReference type="PANTHER" id="PTHR22731:SF3">
    <property type="entry name" value="RIBONUCLEASES P_MRP PROTEIN SUBUNIT POP1"/>
    <property type="match status" value="1"/>
</dbReference>
<dbReference type="Pfam" id="PF22770">
    <property type="entry name" value="POP1_C"/>
    <property type="match status" value="1"/>
</dbReference>
<dbReference type="InterPro" id="IPR027266">
    <property type="entry name" value="TrmE/GcvT-like"/>
</dbReference>
<feature type="region of interest" description="Disordered" evidence="4">
    <location>
        <begin position="275"/>
        <end position="299"/>
    </location>
</feature>
<evidence type="ECO:0000256" key="2">
    <source>
        <dbReference type="ARBA" id="ARBA00022694"/>
    </source>
</evidence>
<proteinExistence type="predicted"/>
<dbReference type="InterPro" id="IPR039182">
    <property type="entry name" value="Pop1"/>
</dbReference>
<organism evidence="8 9">
    <name type="scientific">Hohenbuehelia grisea</name>
    <dbReference type="NCBI Taxonomy" id="104357"/>
    <lineage>
        <taxon>Eukaryota</taxon>
        <taxon>Fungi</taxon>
        <taxon>Dikarya</taxon>
        <taxon>Basidiomycota</taxon>
        <taxon>Agaricomycotina</taxon>
        <taxon>Agaricomycetes</taxon>
        <taxon>Agaricomycetidae</taxon>
        <taxon>Agaricales</taxon>
        <taxon>Pleurotineae</taxon>
        <taxon>Pleurotaceae</taxon>
        <taxon>Hohenbuehelia</taxon>
    </lineage>
</organism>
<comment type="subcellular location">
    <subcellularLocation>
        <location evidence="1">Nucleus</location>
    </subcellularLocation>
</comment>
<evidence type="ECO:0000259" key="6">
    <source>
        <dbReference type="Pfam" id="PF08170"/>
    </source>
</evidence>
<evidence type="ECO:0000256" key="4">
    <source>
        <dbReference type="SAM" id="MobiDB-lite"/>
    </source>
</evidence>
<feature type="compositionally biased region" description="Basic and acidic residues" evidence="4">
    <location>
        <begin position="121"/>
        <end position="130"/>
    </location>
</feature>